<dbReference type="Gene3D" id="1.20.1250.20">
    <property type="entry name" value="MFS general substrate transporter like domains"/>
    <property type="match status" value="1"/>
</dbReference>
<keyword evidence="3" id="KW-0813">Transport</keyword>
<dbReference type="OrthoDB" id="2261376at2759"/>
<dbReference type="RefSeq" id="XP_013310324.1">
    <property type="nucleotide sequence ID" value="XM_013454870.1"/>
</dbReference>
<evidence type="ECO:0000256" key="7">
    <source>
        <dbReference type="SAM" id="Phobius"/>
    </source>
</evidence>
<dbReference type="FunFam" id="1.20.1250.20:FF:000140">
    <property type="entry name" value="Putative MFS phospholipid transporter"/>
    <property type="match status" value="1"/>
</dbReference>
<sequence>MENEKTITEGYAPEQDRRLSIHAAPLDATPKTRWERSWPTIACGAGLFSDGYLNGVCLLQPCTTWNALLTYFSVIGSVNTMLKILYKDEYSNSSAQSNVTSIAFAGTVVGQLAFGYLSDHWSRRHSLLISTIILIVFAALGAGSYGAGGSIGGLFAALTAYRFLLGIGIGGEYPAGSVACAEATGELKRGHRNRWFICFTNLAIDVGFVVASLVPMIMVLIFSENHLRAAWRMCLGLGVIPPLSLLYLRIKLQEPEEYNRNKMNHYPYWLILKFYWFRLTVVSLIWFIYDFSSYSFGIYSSSWLAFLLPATAPLWKTFGWNTVINLFYCPGAVTGAFLSDLIGAKYCLVLGVWLQGIVGFIMTALYKHLDQPSQVGGFVVIYGIFLALGEVGPGDNIGLLASKTSATSVRGMYYGIAAACGKIGAFVGNYVFPDIIKAAGDNVIKQGQYPFYVSSALCIFSGLIALVFLPNIGQDTITEEDERFRAYLIEHGYDVSTMGTKKFHEAKTLANSA</sequence>
<feature type="transmembrane region" description="Helical" evidence="7">
    <location>
        <begin position="372"/>
        <end position="391"/>
    </location>
</feature>
<dbReference type="STRING" id="348802.A0A0D2E4P5"/>
<dbReference type="Pfam" id="PF00083">
    <property type="entry name" value="Sugar_tr"/>
    <property type="match status" value="2"/>
</dbReference>
<dbReference type="PANTHER" id="PTHR23508">
    <property type="entry name" value="CARBOXYLIC ACID TRANSPORTER PROTEIN HOMOLOG"/>
    <property type="match status" value="1"/>
</dbReference>
<dbReference type="EMBL" id="KN847323">
    <property type="protein sequence ID" value="KIW49740.1"/>
    <property type="molecule type" value="Genomic_DNA"/>
</dbReference>
<evidence type="ECO:0000313" key="10">
    <source>
        <dbReference type="Proteomes" id="UP000054342"/>
    </source>
</evidence>
<dbReference type="SUPFAM" id="SSF103473">
    <property type="entry name" value="MFS general substrate transporter"/>
    <property type="match status" value="1"/>
</dbReference>
<protein>
    <recommendedName>
        <fullName evidence="8">Major facilitator superfamily (MFS) profile domain-containing protein</fullName>
    </recommendedName>
</protein>
<keyword evidence="10" id="KW-1185">Reference proteome</keyword>
<keyword evidence="4 7" id="KW-0812">Transmembrane</keyword>
<comment type="subcellular location">
    <subcellularLocation>
        <location evidence="1">Membrane</location>
        <topology evidence="1">Multi-pass membrane protein</topology>
    </subcellularLocation>
</comment>
<dbReference type="HOGENOM" id="CLU_001265_46_12_1"/>
<dbReference type="GO" id="GO:0046943">
    <property type="term" value="F:carboxylic acid transmembrane transporter activity"/>
    <property type="evidence" value="ECO:0007669"/>
    <property type="project" value="TreeGrafter"/>
</dbReference>
<feature type="transmembrane region" description="Helical" evidence="7">
    <location>
        <begin position="195"/>
        <end position="223"/>
    </location>
</feature>
<keyword evidence="5 7" id="KW-1133">Transmembrane helix</keyword>
<feature type="transmembrane region" description="Helical" evidence="7">
    <location>
        <begin position="346"/>
        <end position="366"/>
    </location>
</feature>
<organism evidence="9 10">
    <name type="scientific">Exophiala xenobiotica</name>
    <dbReference type="NCBI Taxonomy" id="348802"/>
    <lineage>
        <taxon>Eukaryota</taxon>
        <taxon>Fungi</taxon>
        <taxon>Dikarya</taxon>
        <taxon>Ascomycota</taxon>
        <taxon>Pezizomycotina</taxon>
        <taxon>Eurotiomycetes</taxon>
        <taxon>Chaetothyriomycetidae</taxon>
        <taxon>Chaetothyriales</taxon>
        <taxon>Herpotrichiellaceae</taxon>
        <taxon>Exophiala</taxon>
    </lineage>
</organism>
<dbReference type="InterPro" id="IPR036259">
    <property type="entry name" value="MFS_trans_sf"/>
</dbReference>
<evidence type="ECO:0000256" key="3">
    <source>
        <dbReference type="ARBA" id="ARBA00022448"/>
    </source>
</evidence>
<dbReference type="PANTHER" id="PTHR23508:SF10">
    <property type="entry name" value="CARBOXYLIC ACID TRANSPORTER PROTEIN HOMOLOG"/>
    <property type="match status" value="1"/>
</dbReference>
<feature type="transmembrane region" description="Helical" evidence="7">
    <location>
        <begin position="451"/>
        <end position="469"/>
    </location>
</feature>
<gene>
    <name evidence="9" type="ORF">PV05_11389</name>
</gene>
<dbReference type="PROSITE" id="PS50850">
    <property type="entry name" value="MFS"/>
    <property type="match status" value="1"/>
</dbReference>
<dbReference type="Proteomes" id="UP000054342">
    <property type="component" value="Unassembled WGS sequence"/>
</dbReference>
<feature type="transmembrane region" description="Helical" evidence="7">
    <location>
        <begin position="129"/>
        <end position="158"/>
    </location>
</feature>
<feature type="transmembrane region" description="Helical" evidence="7">
    <location>
        <begin position="229"/>
        <end position="248"/>
    </location>
</feature>
<accession>A0A0D2E4P5</accession>
<feature type="transmembrane region" description="Helical" evidence="7">
    <location>
        <begin position="268"/>
        <end position="289"/>
    </location>
</feature>
<dbReference type="InterPro" id="IPR020846">
    <property type="entry name" value="MFS_dom"/>
</dbReference>
<dbReference type="AlphaFoldDB" id="A0A0D2E4P5"/>
<reference evidence="9 10" key="1">
    <citation type="submission" date="2015-01" db="EMBL/GenBank/DDBJ databases">
        <title>The Genome Sequence of Exophiala xenobiotica CBS118157.</title>
        <authorList>
            <consortium name="The Broad Institute Genomics Platform"/>
            <person name="Cuomo C."/>
            <person name="de Hoog S."/>
            <person name="Gorbushina A."/>
            <person name="Stielow B."/>
            <person name="Teixiera M."/>
            <person name="Abouelleil A."/>
            <person name="Chapman S.B."/>
            <person name="Priest M."/>
            <person name="Young S.K."/>
            <person name="Wortman J."/>
            <person name="Nusbaum C."/>
            <person name="Birren B."/>
        </authorList>
    </citation>
    <scope>NUCLEOTIDE SEQUENCE [LARGE SCALE GENOMIC DNA]</scope>
    <source>
        <strain evidence="9 10">CBS 118157</strain>
    </source>
</reference>
<evidence type="ECO:0000259" key="8">
    <source>
        <dbReference type="PROSITE" id="PS50850"/>
    </source>
</evidence>
<proteinExistence type="inferred from homology"/>
<evidence type="ECO:0000256" key="4">
    <source>
        <dbReference type="ARBA" id="ARBA00022692"/>
    </source>
</evidence>
<feature type="transmembrane region" description="Helical" evidence="7">
    <location>
        <begin position="412"/>
        <end position="431"/>
    </location>
</feature>
<evidence type="ECO:0000256" key="5">
    <source>
        <dbReference type="ARBA" id="ARBA00022989"/>
    </source>
</evidence>
<keyword evidence="6 7" id="KW-0472">Membrane</keyword>
<name>A0A0D2E4P5_9EURO</name>
<evidence type="ECO:0000313" key="9">
    <source>
        <dbReference type="EMBL" id="KIW49740.1"/>
    </source>
</evidence>
<dbReference type="InterPro" id="IPR005828">
    <property type="entry name" value="MFS_sugar_transport-like"/>
</dbReference>
<evidence type="ECO:0000256" key="6">
    <source>
        <dbReference type="ARBA" id="ARBA00023136"/>
    </source>
</evidence>
<comment type="similarity">
    <text evidence="2">Belongs to the major facilitator superfamily. Sugar transporter (TC 2.A.1.1) family.</text>
</comment>
<feature type="domain" description="Major facilitator superfamily (MFS) profile" evidence="8">
    <location>
        <begin position="39"/>
        <end position="473"/>
    </location>
</feature>
<evidence type="ECO:0000256" key="2">
    <source>
        <dbReference type="ARBA" id="ARBA00010992"/>
    </source>
</evidence>
<evidence type="ECO:0000256" key="1">
    <source>
        <dbReference type="ARBA" id="ARBA00004141"/>
    </source>
</evidence>
<dbReference type="GeneID" id="25333297"/>
<dbReference type="GO" id="GO:0005886">
    <property type="term" value="C:plasma membrane"/>
    <property type="evidence" value="ECO:0007669"/>
    <property type="project" value="TreeGrafter"/>
</dbReference>